<feature type="compositionally biased region" description="Polar residues" evidence="1">
    <location>
        <begin position="55"/>
        <end position="85"/>
    </location>
</feature>
<dbReference type="GeneID" id="30203680"/>
<evidence type="ECO:0000256" key="1">
    <source>
        <dbReference type="SAM" id="MobiDB-lite"/>
    </source>
</evidence>
<protein>
    <submittedName>
        <fullName evidence="2">Uncharacterized protein</fullName>
    </submittedName>
</protein>
<feature type="region of interest" description="Disordered" evidence="1">
    <location>
        <begin position="26"/>
        <end position="45"/>
    </location>
</feature>
<evidence type="ECO:0000313" key="3">
    <source>
        <dbReference type="Proteomes" id="UP000094112"/>
    </source>
</evidence>
<dbReference type="Proteomes" id="UP000094112">
    <property type="component" value="Unassembled WGS sequence"/>
</dbReference>
<feature type="region of interest" description="Disordered" evidence="1">
    <location>
        <begin position="55"/>
        <end position="170"/>
    </location>
</feature>
<proteinExistence type="predicted"/>
<feature type="compositionally biased region" description="Low complexity" evidence="1">
    <location>
        <begin position="28"/>
        <end position="45"/>
    </location>
</feature>
<feature type="compositionally biased region" description="Polar residues" evidence="1">
    <location>
        <begin position="104"/>
        <end position="123"/>
    </location>
</feature>
<dbReference type="RefSeq" id="XP_019038259.1">
    <property type="nucleotide sequence ID" value="XM_019186434.1"/>
</dbReference>
<organism evidence="2 3">
    <name type="scientific">Wickerhamomyces anomalus (strain ATCC 58044 / CBS 1984 / NCYC 433 / NRRL Y-366-8)</name>
    <name type="common">Yeast</name>
    <name type="synonym">Hansenula anomala</name>
    <dbReference type="NCBI Taxonomy" id="683960"/>
    <lineage>
        <taxon>Eukaryota</taxon>
        <taxon>Fungi</taxon>
        <taxon>Dikarya</taxon>
        <taxon>Ascomycota</taxon>
        <taxon>Saccharomycotina</taxon>
        <taxon>Saccharomycetes</taxon>
        <taxon>Phaffomycetales</taxon>
        <taxon>Wickerhamomycetaceae</taxon>
        <taxon>Wickerhamomyces</taxon>
    </lineage>
</organism>
<keyword evidence="3" id="KW-1185">Reference proteome</keyword>
<feature type="compositionally biased region" description="Polar residues" evidence="1">
    <location>
        <begin position="145"/>
        <end position="154"/>
    </location>
</feature>
<gene>
    <name evidence="2" type="ORF">WICANDRAFT_93950</name>
</gene>
<feature type="non-terminal residue" evidence="2">
    <location>
        <position position="206"/>
    </location>
</feature>
<dbReference type="AlphaFoldDB" id="A0A1E3P2D1"/>
<sequence>MSRSPRTTPIDLTQLNSLHLPIPSFYETNVQDESSSSNSSTEQNVNQHVNRNFSSQQVTPSHETTQQKTNPLSVNNGGRVNNFSEIPSRLPVNIPPTAVFAPPSSRSKGKQQQNQTDDSNGSNFFKDLTPMVIKPGSRKRRNEPKTPTVSSSQPEPKKQKFSTETNIDEDVIEAKETDYTDLSQQAAVLNEFFGFDLQEPYEKNII</sequence>
<reference evidence="2 3" key="1">
    <citation type="journal article" date="2016" name="Proc. Natl. Acad. Sci. U.S.A.">
        <title>Comparative genomics of biotechnologically important yeasts.</title>
        <authorList>
            <person name="Riley R."/>
            <person name="Haridas S."/>
            <person name="Wolfe K.H."/>
            <person name="Lopes M.R."/>
            <person name="Hittinger C.T."/>
            <person name="Goeker M."/>
            <person name="Salamov A.A."/>
            <person name="Wisecaver J.H."/>
            <person name="Long T.M."/>
            <person name="Calvey C.H."/>
            <person name="Aerts A.L."/>
            <person name="Barry K.W."/>
            <person name="Choi C."/>
            <person name="Clum A."/>
            <person name="Coughlan A.Y."/>
            <person name="Deshpande S."/>
            <person name="Douglass A.P."/>
            <person name="Hanson S.J."/>
            <person name="Klenk H.-P."/>
            <person name="LaButti K.M."/>
            <person name="Lapidus A."/>
            <person name="Lindquist E.A."/>
            <person name="Lipzen A.M."/>
            <person name="Meier-Kolthoff J.P."/>
            <person name="Ohm R.A."/>
            <person name="Otillar R.P."/>
            <person name="Pangilinan J.L."/>
            <person name="Peng Y."/>
            <person name="Rokas A."/>
            <person name="Rosa C.A."/>
            <person name="Scheuner C."/>
            <person name="Sibirny A.A."/>
            <person name="Slot J.C."/>
            <person name="Stielow J.B."/>
            <person name="Sun H."/>
            <person name="Kurtzman C.P."/>
            <person name="Blackwell M."/>
            <person name="Grigoriev I.V."/>
            <person name="Jeffries T.W."/>
        </authorList>
    </citation>
    <scope>NUCLEOTIDE SEQUENCE [LARGE SCALE GENOMIC DNA]</scope>
    <source>
        <strain evidence="3">ATCC 58044 / CBS 1984 / NCYC 433 / NRRL Y-366-8</strain>
    </source>
</reference>
<evidence type="ECO:0000313" key="2">
    <source>
        <dbReference type="EMBL" id="ODQ59052.1"/>
    </source>
</evidence>
<name>A0A1E3P2D1_WICAA</name>
<accession>A0A1E3P2D1</accession>
<dbReference type="EMBL" id="KV454211">
    <property type="protein sequence ID" value="ODQ59052.1"/>
    <property type="molecule type" value="Genomic_DNA"/>
</dbReference>